<sequence>MVGESRPDPGALEGVRDAAAEAIARRADQRWPHQTQAEQAFEAAFTGLLDDSHRDAFEEAMTETAFRFRLSGLDTRLLTVAAVAEVDPAGHLLLGLLSGDGGPGRPTVALALELAGVSANGALGRSRLSDLSPLVRDGLLRVVGSDVLPSRRLVLPDRVAAHLTHAGGPPPAGLVPYLLDAVPVDVAGVATVAEALGHHEQLVWVHSAAGAAGVGLAAGACERLGVDYLCVDLTKSPTTVRSAASGEPVTDARVPEQLLRDIVLEAGLRGAVAVITGAERAAASIRVLLDAPVPVIAVSSMPWDPAWAHELPLAVTAPRLTIADRERLWAPLLAPDSVPREVTALRMTPEDIARVGRHAVRQAAIGDEPVSVAQVRRSTRRLSQSQRRDTSDAGALTMSDLILPEHAGSEVRRMLDWARYRDELLALAPLQGKGGKGTGICALFAGGPGTGKTLAAHVVADELGLELMQVDLPTVVSKYIGETEKNLERVFHEAESLNALLFFDEADSLFGSRSEVKDARDRYANQEVSYLLQRMEHFDGITVLATNLRGNVDPAFARRLHFIITFPDPDEATRKELWSHHLAQLPAIDSNDPLDPAALATLDLAGGGIRNVVLSAAYAAIAAGEPVGMNHLAAAAAREYTKMGRRVPDTAALTSQGLISDDQQGADHGY</sequence>
<dbReference type="Gene3D" id="3.40.50.300">
    <property type="entry name" value="P-loop containing nucleotide triphosphate hydrolases"/>
    <property type="match status" value="1"/>
</dbReference>
<evidence type="ECO:0000313" key="3">
    <source>
        <dbReference type="Proteomes" id="UP001499882"/>
    </source>
</evidence>
<reference evidence="3" key="1">
    <citation type="journal article" date="2019" name="Int. J. Syst. Evol. Microbiol.">
        <title>The Global Catalogue of Microorganisms (GCM) 10K type strain sequencing project: providing services to taxonomists for standard genome sequencing and annotation.</title>
        <authorList>
            <consortium name="The Broad Institute Genomics Platform"/>
            <consortium name="The Broad Institute Genome Sequencing Center for Infectious Disease"/>
            <person name="Wu L."/>
            <person name="Ma J."/>
        </authorList>
    </citation>
    <scope>NUCLEOTIDE SEQUENCE [LARGE SCALE GENOMIC DNA]</scope>
    <source>
        <strain evidence="3">JCM 18532</strain>
    </source>
</reference>
<dbReference type="PANTHER" id="PTHR46411">
    <property type="entry name" value="FAMILY ATPASE, PUTATIVE-RELATED"/>
    <property type="match status" value="1"/>
</dbReference>
<protein>
    <submittedName>
        <fullName evidence="2">ATP-binding protein</fullName>
    </submittedName>
</protein>
<dbReference type="Proteomes" id="UP001499882">
    <property type="component" value="Unassembled WGS sequence"/>
</dbReference>
<dbReference type="Pfam" id="PF22977">
    <property type="entry name" value="WHD"/>
    <property type="match status" value="1"/>
</dbReference>
<keyword evidence="2" id="KW-0067">ATP-binding</keyword>
<organism evidence="2 3">
    <name type="scientific">Nocardioides endophyticus</name>
    <dbReference type="NCBI Taxonomy" id="1353775"/>
    <lineage>
        <taxon>Bacteria</taxon>
        <taxon>Bacillati</taxon>
        <taxon>Actinomycetota</taxon>
        <taxon>Actinomycetes</taxon>
        <taxon>Propionibacteriales</taxon>
        <taxon>Nocardioidaceae</taxon>
        <taxon>Nocardioides</taxon>
    </lineage>
</organism>
<evidence type="ECO:0000313" key="2">
    <source>
        <dbReference type="EMBL" id="GAA4722802.1"/>
    </source>
</evidence>
<keyword evidence="3" id="KW-1185">Reference proteome</keyword>
<dbReference type="Pfam" id="PF00004">
    <property type="entry name" value="AAA"/>
    <property type="match status" value="1"/>
</dbReference>
<dbReference type="RefSeq" id="WP_345524576.1">
    <property type="nucleotide sequence ID" value="NZ_BAABKN010000002.1"/>
</dbReference>
<evidence type="ECO:0000259" key="1">
    <source>
        <dbReference type="SMART" id="SM00382"/>
    </source>
</evidence>
<feature type="domain" description="AAA+ ATPase" evidence="1">
    <location>
        <begin position="438"/>
        <end position="570"/>
    </location>
</feature>
<dbReference type="SMART" id="SM00382">
    <property type="entry name" value="AAA"/>
    <property type="match status" value="1"/>
</dbReference>
<dbReference type="EMBL" id="BAABKN010000002">
    <property type="protein sequence ID" value="GAA4722802.1"/>
    <property type="molecule type" value="Genomic_DNA"/>
</dbReference>
<dbReference type="InterPro" id="IPR027417">
    <property type="entry name" value="P-loop_NTPase"/>
</dbReference>
<dbReference type="GO" id="GO:0005524">
    <property type="term" value="F:ATP binding"/>
    <property type="evidence" value="ECO:0007669"/>
    <property type="project" value="UniProtKB-KW"/>
</dbReference>
<gene>
    <name evidence="2" type="ORF">GCM10023350_01270</name>
</gene>
<accession>A0ABP8Y8M7</accession>
<dbReference type="PANTHER" id="PTHR46411:SF3">
    <property type="entry name" value="AAA+ ATPASE DOMAIN-CONTAINING PROTEIN"/>
    <property type="match status" value="1"/>
</dbReference>
<dbReference type="SUPFAM" id="SSF52540">
    <property type="entry name" value="P-loop containing nucleoside triphosphate hydrolases"/>
    <property type="match status" value="1"/>
</dbReference>
<proteinExistence type="predicted"/>
<dbReference type="InterPro" id="IPR003593">
    <property type="entry name" value="AAA+_ATPase"/>
</dbReference>
<keyword evidence="2" id="KW-0547">Nucleotide-binding</keyword>
<comment type="caution">
    <text evidence="2">The sequence shown here is derived from an EMBL/GenBank/DDBJ whole genome shotgun (WGS) entry which is preliminary data.</text>
</comment>
<dbReference type="CDD" id="cd19481">
    <property type="entry name" value="RecA-like_protease"/>
    <property type="match status" value="1"/>
</dbReference>
<dbReference type="InterPro" id="IPR003959">
    <property type="entry name" value="ATPase_AAA_core"/>
</dbReference>
<name>A0ABP8Y8M7_9ACTN</name>
<dbReference type="InterPro" id="IPR054472">
    <property type="entry name" value="WHD"/>
</dbReference>